<dbReference type="Pfam" id="PF08240">
    <property type="entry name" value="ADH_N"/>
    <property type="match status" value="1"/>
</dbReference>
<reference evidence="2 3" key="1">
    <citation type="submission" date="2019-01" db="EMBL/GenBank/DDBJ databases">
        <title>Ktedonosporobacter rubrisoli SCAWS-G2.</title>
        <authorList>
            <person name="Huang Y."/>
            <person name="Yan B."/>
        </authorList>
    </citation>
    <scope>NUCLEOTIDE SEQUENCE [LARGE SCALE GENOMIC DNA]</scope>
    <source>
        <strain evidence="2 3">SCAWS-G2</strain>
    </source>
</reference>
<keyword evidence="3" id="KW-1185">Reference proteome</keyword>
<dbReference type="Pfam" id="PF13602">
    <property type="entry name" value="ADH_zinc_N_2"/>
    <property type="match status" value="1"/>
</dbReference>
<evidence type="ECO:0000313" key="3">
    <source>
        <dbReference type="Proteomes" id="UP000290365"/>
    </source>
</evidence>
<dbReference type="InterPro" id="IPR013154">
    <property type="entry name" value="ADH-like_N"/>
</dbReference>
<dbReference type="AlphaFoldDB" id="A0A4P6K5S9"/>
<dbReference type="GO" id="GO:0008270">
    <property type="term" value="F:zinc ion binding"/>
    <property type="evidence" value="ECO:0007669"/>
    <property type="project" value="InterPro"/>
</dbReference>
<feature type="domain" description="Enoyl reductase (ER)" evidence="1">
    <location>
        <begin position="10"/>
        <end position="312"/>
    </location>
</feature>
<dbReference type="InterPro" id="IPR002364">
    <property type="entry name" value="Quin_OxRdtase/zeta-crystal_CS"/>
</dbReference>
<dbReference type="GO" id="GO:0016491">
    <property type="term" value="F:oxidoreductase activity"/>
    <property type="evidence" value="ECO:0007669"/>
    <property type="project" value="InterPro"/>
</dbReference>
<dbReference type="OrthoDB" id="9792162at2"/>
<dbReference type="Proteomes" id="UP000290365">
    <property type="component" value="Chromosome"/>
</dbReference>
<dbReference type="PANTHER" id="PTHR43482:SF1">
    <property type="entry name" value="PROTEIN AST1-RELATED"/>
    <property type="match status" value="1"/>
</dbReference>
<dbReference type="InterPro" id="IPR052585">
    <property type="entry name" value="Lipid_raft_assoc_Zn_ADH"/>
</dbReference>
<name>A0A4P6K5S9_KTERU</name>
<dbReference type="PANTHER" id="PTHR43482">
    <property type="entry name" value="PROTEIN AST1-RELATED"/>
    <property type="match status" value="1"/>
</dbReference>
<evidence type="ECO:0000259" key="1">
    <source>
        <dbReference type="SMART" id="SM00829"/>
    </source>
</evidence>
<dbReference type="Gene3D" id="3.40.50.720">
    <property type="entry name" value="NAD(P)-binding Rossmann-like Domain"/>
    <property type="match status" value="1"/>
</dbReference>
<dbReference type="InterPro" id="IPR036291">
    <property type="entry name" value="NAD(P)-bd_dom_sf"/>
</dbReference>
<dbReference type="CDD" id="cd05289">
    <property type="entry name" value="MDR_like_2"/>
    <property type="match status" value="1"/>
</dbReference>
<sequence length="316" mass="33751">MKAIRIHRSGGPEVLQYEEVPRPVAGPGEVLMRIYAAGMNAADWRARAGFPDVPEHLRPNLPKPSIPGSDASGIIEAVGPDVTEFQVGDAVFGMLRFPQTGRTYAEYTTAPMADLAPKPAGITHIQAAALPMAGLTVWQFLYQDLAAGQSVLINGAAGGVGHLAVQLAKLKGARVIAVASGRHEKFLLDLGCDQFIDYTTTSVEQAVREVDLVYDAAGGAGQDRLLSVLKRGGRLIPVNLGNASAERAAQMGVTVSTNHPRLHADRTQLLEIAGLIESERVRVAVETVFPLAEARQAHELVERQHVQGKIVLSVVE</sequence>
<dbReference type="KEGG" id="kbs:EPA93_03640"/>
<dbReference type="SMART" id="SM00829">
    <property type="entry name" value="PKS_ER"/>
    <property type="match status" value="1"/>
</dbReference>
<dbReference type="SUPFAM" id="SSF51735">
    <property type="entry name" value="NAD(P)-binding Rossmann-fold domains"/>
    <property type="match status" value="1"/>
</dbReference>
<organism evidence="2 3">
    <name type="scientific">Ktedonosporobacter rubrisoli</name>
    <dbReference type="NCBI Taxonomy" id="2509675"/>
    <lineage>
        <taxon>Bacteria</taxon>
        <taxon>Bacillati</taxon>
        <taxon>Chloroflexota</taxon>
        <taxon>Ktedonobacteria</taxon>
        <taxon>Ktedonobacterales</taxon>
        <taxon>Ktedonosporobacteraceae</taxon>
        <taxon>Ktedonosporobacter</taxon>
    </lineage>
</organism>
<gene>
    <name evidence="2" type="ORF">EPA93_03640</name>
</gene>
<evidence type="ECO:0000313" key="2">
    <source>
        <dbReference type="EMBL" id="QBD83362.1"/>
    </source>
</evidence>
<dbReference type="Gene3D" id="3.90.180.10">
    <property type="entry name" value="Medium-chain alcohol dehydrogenases, catalytic domain"/>
    <property type="match status" value="1"/>
</dbReference>
<dbReference type="PROSITE" id="PS01162">
    <property type="entry name" value="QOR_ZETA_CRYSTAL"/>
    <property type="match status" value="1"/>
</dbReference>
<proteinExistence type="predicted"/>
<protein>
    <submittedName>
        <fullName evidence="2">NADP-dependent oxidoreductase</fullName>
    </submittedName>
</protein>
<dbReference type="EMBL" id="CP035758">
    <property type="protein sequence ID" value="QBD83362.1"/>
    <property type="molecule type" value="Genomic_DNA"/>
</dbReference>
<dbReference type="SUPFAM" id="SSF50129">
    <property type="entry name" value="GroES-like"/>
    <property type="match status" value="1"/>
</dbReference>
<dbReference type="InterPro" id="IPR011032">
    <property type="entry name" value="GroES-like_sf"/>
</dbReference>
<dbReference type="InterPro" id="IPR020843">
    <property type="entry name" value="ER"/>
</dbReference>
<accession>A0A4P6K5S9</accession>